<keyword evidence="1" id="KW-0175">Coiled coil</keyword>
<accession>A0A7R9AJZ6</accession>
<evidence type="ECO:0000256" key="1">
    <source>
        <dbReference type="SAM" id="Coils"/>
    </source>
</evidence>
<dbReference type="PANTHER" id="PTHR30367:SF12">
    <property type="entry name" value="P-HYDROXYBENZOIC ACID EFFLUX PUMP SUBUNIT AAEA"/>
    <property type="match status" value="1"/>
</dbReference>
<dbReference type="Gene3D" id="2.40.30.170">
    <property type="match status" value="1"/>
</dbReference>
<proteinExistence type="predicted"/>
<dbReference type="PANTHER" id="PTHR30367">
    <property type="entry name" value="P-HYDROXYBENZOIC ACID EFFLUX PUMP SUBUNIT AAEA-RELATED"/>
    <property type="match status" value="1"/>
</dbReference>
<dbReference type="Gene3D" id="1.10.287.470">
    <property type="entry name" value="Helix hairpin bin"/>
    <property type="match status" value="1"/>
</dbReference>
<dbReference type="SUPFAM" id="SSF111369">
    <property type="entry name" value="HlyD-like secretion proteins"/>
    <property type="match status" value="1"/>
</dbReference>
<dbReference type="Gene3D" id="2.40.50.100">
    <property type="match status" value="1"/>
</dbReference>
<protein>
    <submittedName>
        <fullName evidence="2">Uncharacterized protein</fullName>
    </submittedName>
</protein>
<sequence>AVISKEAKEDAMQQAKSAAAEVQVAKAALNSAELNMRRTEVRSPVDGFVTNLDVRKGNFLSDGHPVVAVVDRNSYYLEAYFEETMLRNVRPGDKTQTRRNAVVCSPA</sequence>
<evidence type="ECO:0000313" key="2">
    <source>
        <dbReference type="EMBL" id="CAD7255706.1"/>
    </source>
</evidence>
<gene>
    <name evidence="2" type="ORF">DSTB1V02_LOCUS15451</name>
</gene>
<dbReference type="AlphaFoldDB" id="A0A7R9AJZ6"/>
<dbReference type="EMBL" id="LR948219">
    <property type="protein sequence ID" value="CAD7255706.1"/>
    <property type="molecule type" value="Genomic_DNA"/>
</dbReference>
<keyword evidence="3" id="KW-1185">Reference proteome</keyword>
<dbReference type="OrthoDB" id="10252851at2759"/>
<evidence type="ECO:0000313" key="3">
    <source>
        <dbReference type="Proteomes" id="UP000677054"/>
    </source>
</evidence>
<feature type="non-terminal residue" evidence="2">
    <location>
        <position position="1"/>
    </location>
</feature>
<dbReference type="Proteomes" id="UP000677054">
    <property type="component" value="Unassembled WGS sequence"/>
</dbReference>
<dbReference type="InterPro" id="IPR050393">
    <property type="entry name" value="MFP_Efflux_Pump"/>
</dbReference>
<organism evidence="2">
    <name type="scientific">Darwinula stevensoni</name>
    <dbReference type="NCBI Taxonomy" id="69355"/>
    <lineage>
        <taxon>Eukaryota</taxon>
        <taxon>Metazoa</taxon>
        <taxon>Ecdysozoa</taxon>
        <taxon>Arthropoda</taxon>
        <taxon>Crustacea</taxon>
        <taxon>Oligostraca</taxon>
        <taxon>Ostracoda</taxon>
        <taxon>Podocopa</taxon>
        <taxon>Podocopida</taxon>
        <taxon>Darwinulocopina</taxon>
        <taxon>Darwinuloidea</taxon>
        <taxon>Darwinulidae</taxon>
        <taxon>Darwinula</taxon>
    </lineage>
</organism>
<name>A0A7R9AJZ6_9CRUS</name>
<reference evidence="2" key="1">
    <citation type="submission" date="2020-11" db="EMBL/GenBank/DDBJ databases">
        <authorList>
            <person name="Tran Van P."/>
        </authorList>
    </citation>
    <scope>NUCLEOTIDE SEQUENCE</scope>
</reference>
<dbReference type="EMBL" id="CAJPEV010048701">
    <property type="protein sequence ID" value="CAG0910460.1"/>
    <property type="molecule type" value="Genomic_DNA"/>
</dbReference>
<feature type="coiled-coil region" evidence="1">
    <location>
        <begin position="5"/>
        <end position="42"/>
    </location>
</feature>